<evidence type="ECO:0000313" key="2">
    <source>
        <dbReference type="EMBL" id="GFS55509.1"/>
    </source>
</evidence>
<organism evidence="2 3">
    <name type="scientific">Nephila pilipes</name>
    <name type="common">Giant wood spider</name>
    <name type="synonym">Nephila maculata</name>
    <dbReference type="NCBI Taxonomy" id="299642"/>
    <lineage>
        <taxon>Eukaryota</taxon>
        <taxon>Metazoa</taxon>
        <taxon>Ecdysozoa</taxon>
        <taxon>Arthropoda</taxon>
        <taxon>Chelicerata</taxon>
        <taxon>Arachnida</taxon>
        <taxon>Araneae</taxon>
        <taxon>Araneomorphae</taxon>
        <taxon>Entelegynae</taxon>
        <taxon>Araneoidea</taxon>
        <taxon>Nephilidae</taxon>
        <taxon>Nephila</taxon>
    </lineage>
</organism>
<name>A0A8X6MIL6_NEPPI</name>
<keyword evidence="3" id="KW-1185">Reference proteome</keyword>
<dbReference type="OrthoDB" id="8063483at2759"/>
<feature type="region of interest" description="Disordered" evidence="1">
    <location>
        <begin position="1"/>
        <end position="62"/>
    </location>
</feature>
<feature type="compositionally biased region" description="Basic and acidic residues" evidence="1">
    <location>
        <begin position="69"/>
        <end position="86"/>
    </location>
</feature>
<accession>A0A8X6MIL6</accession>
<sequence length="86" mass="10257">MVHKNRAQENQNKDSEIIKNMPTKREGANLSRDTNKSRSIRNRRAQRTEEQVQEENTGARVRMAQLRQEQLDDTRAERNEVMRLEH</sequence>
<proteinExistence type="predicted"/>
<feature type="region of interest" description="Disordered" evidence="1">
    <location>
        <begin position="67"/>
        <end position="86"/>
    </location>
</feature>
<evidence type="ECO:0000256" key="1">
    <source>
        <dbReference type="SAM" id="MobiDB-lite"/>
    </source>
</evidence>
<gene>
    <name evidence="2" type="ORF">NPIL_559871</name>
</gene>
<dbReference type="AlphaFoldDB" id="A0A8X6MIL6"/>
<protein>
    <submittedName>
        <fullName evidence="2">Uncharacterized protein</fullName>
    </submittedName>
</protein>
<reference evidence="2" key="1">
    <citation type="submission" date="2020-08" db="EMBL/GenBank/DDBJ databases">
        <title>Multicomponent nature underlies the extraordinary mechanical properties of spider dragline silk.</title>
        <authorList>
            <person name="Kono N."/>
            <person name="Nakamura H."/>
            <person name="Mori M."/>
            <person name="Yoshida Y."/>
            <person name="Ohtoshi R."/>
            <person name="Malay A.D."/>
            <person name="Moran D.A.P."/>
            <person name="Tomita M."/>
            <person name="Numata K."/>
            <person name="Arakawa K."/>
        </authorList>
    </citation>
    <scope>NUCLEOTIDE SEQUENCE</scope>
</reference>
<evidence type="ECO:0000313" key="3">
    <source>
        <dbReference type="Proteomes" id="UP000887013"/>
    </source>
</evidence>
<feature type="compositionally biased region" description="Basic and acidic residues" evidence="1">
    <location>
        <begin position="11"/>
        <end position="27"/>
    </location>
</feature>
<comment type="caution">
    <text evidence="2">The sequence shown here is derived from an EMBL/GenBank/DDBJ whole genome shotgun (WGS) entry which is preliminary data.</text>
</comment>
<dbReference type="EMBL" id="BMAW01092570">
    <property type="protein sequence ID" value="GFS55509.1"/>
    <property type="molecule type" value="Genomic_DNA"/>
</dbReference>
<dbReference type="Proteomes" id="UP000887013">
    <property type="component" value="Unassembled WGS sequence"/>
</dbReference>